<evidence type="ECO:0000256" key="2">
    <source>
        <dbReference type="ARBA" id="ARBA00011344"/>
    </source>
</evidence>
<dbReference type="EMBL" id="LZSY01000128">
    <property type="protein sequence ID" value="OBB87055.1"/>
    <property type="molecule type" value="Genomic_DNA"/>
</dbReference>
<evidence type="ECO:0000313" key="10">
    <source>
        <dbReference type="Proteomes" id="UP000094008"/>
    </source>
</evidence>
<dbReference type="InterPro" id="IPR052704">
    <property type="entry name" value="ECF_Sigma-70_Domain"/>
</dbReference>
<dbReference type="InterPro" id="IPR013325">
    <property type="entry name" value="RNA_pol_sigma_r2"/>
</dbReference>
<dbReference type="NCBIfam" id="TIGR02937">
    <property type="entry name" value="sigma70-ECF"/>
    <property type="match status" value="1"/>
</dbReference>
<dbReference type="AlphaFoldDB" id="A0A1A0VUT9"/>
<dbReference type="InterPro" id="IPR014284">
    <property type="entry name" value="RNA_pol_sigma-70_dom"/>
</dbReference>
<protein>
    <submittedName>
        <fullName evidence="9">RNA polymerase subunit sigma-24</fullName>
    </submittedName>
</protein>
<dbReference type="SUPFAM" id="SSF88659">
    <property type="entry name" value="Sigma3 and sigma4 domains of RNA polymerase sigma factors"/>
    <property type="match status" value="1"/>
</dbReference>
<evidence type="ECO:0000313" key="9">
    <source>
        <dbReference type="EMBL" id="OBB87055.1"/>
    </source>
</evidence>
<dbReference type="InterPro" id="IPR014303">
    <property type="entry name" value="RNA_pol_sigma-70_ECF"/>
</dbReference>
<reference evidence="10" key="1">
    <citation type="submission" date="2016-06" db="EMBL/GenBank/DDBJ databases">
        <authorList>
            <person name="Sutton G."/>
            <person name="Brinkac L."/>
            <person name="Sanka R."/>
            <person name="Adams M."/>
            <person name="Lau E."/>
            <person name="Mehaffy C."/>
            <person name="Tameris M."/>
            <person name="Hatherill M."/>
            <person name="Hanekom W."/>
            <person name="Mahomed H."/>
            <person name="Mcshane H."/>
        </authorList>
    </citation>
    <scope>NUCLEOTIDE SEQUENCE [LARGE SCALE GENOMIC DNA]</scope>
    <source>
        <strain evidence="10">852002-10433_SCH5171157</strain>
    </source>
</reference>
<evidence type="ECO:0000259" key="7">
    <source>
        <dbReference type="Pfam" id="PF04542"/>
    </source>
</evidence>
<dbReference type="CDD" id="cd06171">
    <property type="entry name" value="Sigma70_r4"/>
    <property type="match status" value="1"/>
</dbReference>
<comment type="similarity">
    <text evidence="1">Belongs to the sigma-70 factor family. ECF subfamily.</text>
</comment>
<name>A0A1A0VUT9_MYCPR</name>
<dbReference type="InterPro" id="IPR007627">
    <property type="entry name" value="RNA_pol_sigma70_r2"/>
</dbReference>
<dbReference type="OrthoDB" id="3211555at2"/>
<dbReference type="NCBIfam" id="TIGR02957">
    <property type="entry name" value="SigX4"/>
    <property type="match status" value="1"/>
</dbReference>
<organism evidence="9 10">
    <name type="scientific">Mycolicibacterium peregrinum</name>
    <name type="common">Mycobacterium peregrinum</name>
    <dbReference type="NCBI Taxonomy" id="43304"/>
    <lineage>
        <taxon>Bacteria</taxon>
        <taxon>Bacillati</taxon>
        <taxon>Actinomycetota</taxon>
        <taxon>Actinomycetes</taxon>
        <taxon>Mycobacteriales</taxon>
        <taxon>Mycobacteriaceae</taxon>
        <taxon>Mycolicibacterium</taxon>
    </lineage>
</organism>
<dbReference type="Gene3D" id="1.10.10.10">
    <property type="entry name" value="Winged helix-like DNA-binding domain superfamily/Winged helix DNA-binding domain"/>
    <property type="match status" value="1"/>
</dbReference>
<dbReference type="RefSeq" id="WP_064885373.1">
    <property type="nucleotide sequence ID" value="NZ_LZSY01000128.1"/>
</dbReference>
<evidence type="ECO:0000256" key="5">
    <source>
        <dbReference type="ARBA" id="ARBA00023125"/>
    </source>
</evidence>
<proteinExistence type="inferred from homology"/>
<dbReference type="PANTHER" id="PTHR30173:SF36">
    <property type="entry name" value="ECF RNA POLYMERASE SIGMA FACTOR SIGJ"/>
    <property type="match status" value="1"/>
</dbReference>
<keyword evidence="4" id="KW-0731">Sigma factor</keyword>
<comment type="caution">
    <text evidence="9">The sequence shown here is derived from an EMBL/GenBank/DDBJ whole genome shotgun (WGS) entry which is preliminary data.</text>
</comment>
<dbReference type="Gene3D" id="3.10.450.50">
    <property type="match status" value="1"/>
</dbReference>
<evidence type="ECO:0000256" key="3">
    <source>
        <dbReference type="ARBA" id="ARBA00023015"/>
    </source>
</evidence>
<dbReference type="Pfam" id="PF04542">
    <property type="entry name" value="Sigma70_r2"/>
    <property type="match status" value="1"/>
</dbReference>
<comment type="subunit">
    <text evidence="2">Interacts transiently with the RNA polymerase catalytic core formed by RpoA, RpoB, RpoC and RpoZ (2 alpha, 1 beta, 1 beta' and 1 omega subunit) to form the RNA polymerase holoenzyme that can initiate transcription.</text>
</comment>
<accession>A0A1A0VUT9</accession>
<dbReference type="Gene3D" id="1.10.1740.10">
    <property type="match status" value="1"/>
</dbReference>
<feature type="domain" description="RNA polymerase sigma factor 70 region 4 type 2" evidence="8">
    <location>
        <begin position="101"/>
        <end position="152"/>
    </location>
</feature>
<dbReference type="InterPro" id="IPR013249">
    <property type="entry name" value="RNA_pol_sigma70_r4_t2"/>
</dbReference>
<evidence type="ECO:0000256" key="4">
    <source>
        <dbReference type="ARBA" id="ARBA00023082"/>
    </source>
</evidence>
<evidence type="ECO:0000256" key="1">
    <source>
        <dbReference type="ARBA" id="ARBA00010641"/>
    </source>
</evidence>
<dbReference type="PANTHER" id="PTHR30173">
    <property type="entry name" value="SIGMA 19 FACTOR"/>
    <property type="match status" value="1"/>
</dbReference>
<gene>
    <name evidence="9" type="ORF">A5779_02455</name>
</gene>
<dbReference type="SUPFAM" id="SSF54427">
    <property type="entry name" value="NTF2-like"/>
    <property type="match status" value="1"/>
</dbReference>
<feature type="domain" description="RNA polymerase sigma-70 region 2" evidence="7">
    <location>
        <begin position="8"/>
        <end position="70"/>
    </location>
</feature>
<dbReference type="InterPro" id="IPR013324">
    <property type="entry name" value="RNA_pol_sigma_r3/r4-like"/>
</dbReference>
<evidence type="ECO:0000256" key="6">
    <source>
        <dbReference type="ARBA" id="ARBA00023163"/>
    </source>
</evidence>
<keyword evidence="3" id="KW-0805">Transcription regulation</keyword>
<dbReference type="InterPro" id="IPR032710">
    <property type="entry name" value="NTF2-like_dom_sf"/>
</dbReference>
<dbReference type="Proteomes" id="UP000094008">
    <property type="component" value="Unassembled WGS sequence"/>
</dbReference>
<sequence length="293" mass="32309">MNDTEVFAGYRPLLFTLAYEILGSAADAEDVVQESYLRWIAAADVTHPHAYLVQVVTRQALNALRASKRRREDYVGNWLPEPIQTESDMSEDAVLAESVSMAMLLVLETLSPDERVVFVLHEVFGYSYPEIAPVVGKSDTAVRQIAHRAREHVHARRRRFTPDKQLARTTVTRFLRAAHTGDIDGLVAVMAPDIVALSDGGGKVSAARRPVVGPHRVAQFMAGLAQGAMAEFDISFGSYNSMPAVSFLRDGVLDSILLIELTGGLITALYAMRNPDKLRDTATTRSLTRQQEN</sequence>
<dbReference type="GO" id="GO:0003677">
    <property type="term" value="F:DNA binding"/>
    <property type="evidence" value="ECO:0007669"/>
    <property type="project" value="UniProtKB-KW"/>
</dbReference>
<keyword evidence="6" id="KW-0804">Transcription</keyword>
<dbReference type="SUPFAM" id="SSF88946">
    <property type="entry name" value="Sigma2 domain of RNA polymerase sigma factors"/>
    <property type="match status" value="1"/>
</dbReference>
<dbReference type="NCBIfam" id="NF007214">
    <property type="entry name" value="PRK09636.1"/>
    <property type="match status" value="1"/>
</dbReference>
<dbReference type="GO" id="GO:0016987">
    <property type="term" value="F:sigma factor activity"/>
    <property type="evidence" value="ECO:0007669"/>
    <property type="project" value="UniProtKB-KW"/>
</dbReference>
<dbReference type="GO" id="GO:0006352">
    <property type="term" value="P:DNA-templated transcription initiation"/>
    <property type="evidence" value="ECO:0007669"/>
    <property type="project" value="InterPro"/>
</dbReference>
<evidence type="ECO:0000259" key="8">
    <source>
        <dbReference type="Pfam" id="PF08281"/>
    </source>
</evidence>
<dbReference type="Pfam" id="PF08281">
    <property type="entry name" value="Sigma70_r4_2"/>
    <property type="match status" value="1"/>
</dbReference>
<keyword evidence="5" id="KW-0238">DNA-binding</keyword>
<dbReference type="InterPro" id="IPR036388">
    <property type="entry name" value="WH-like_DNA-bd_sf"/>
</dbReference>